<name>A0A386ZPH2_9NOCA</name>
<sequence>MPATASSGCRTGHQQHGRSGSPENAEVDFGSVLVREDDCHLDQVGGSSYDIDCEPDTFKCGDHVIGHLAWWTADVGEQVDIL</sequence>
<feature type="compositionally biased region" description="Polar residues" evidence="1">
    <location>
        <begin position="1"/>
        <end position="22"/>
    </location>
</feature>
<evidence type="ECO:0000256" key="1">
    <source>
        <dbReference type="SAM" id="MobiDB-lite"/>
    </source>
</evidence>
<feature type="region of interest" description="Disordered" evidence="1">
    <location>
        <begin position="1"/>
        <end position="27"/>
    </location>
</feature>
<organism evidence="2 3">
    <name type="scientific">Nocardia yunnanensis</name>
    <dbReference type="NCBI Taxonomy" id="2382165"/>
    <lineage>
        <taxon>Bacteria</taxon>
        <taxon>Bacillati</taxon>
        <taxon>Actinomycetota</taxon>
        <taxon>Actinomycetes</taxon>
        <taxon>Mycobacteriales</taxon>
        <taxon>Nocardiaceae</taxon>
        <taxon>Nocardia</taxon>
    </lineage>
</organism>
<reference evidence="2 3" key="1">
    <citation type="submission" date="2018-09" db="EMBL/GenBank/DDBJ databases">
        <title>Nocardia yunnanensis sp. nov., an actinomycete isolated from a soil sample.</title>
        <authorList>
            <person name="Zhang J."/>
        </authorList>
    </citation>
    <scope>NUCLEOTIDE SEQUENCE [LARGE SCALE GENOMIC DNA]</scope>
    <source>
        <strain evidence="2 3">CFHS0054</strain>
    </source>
</reference>
<accession>A0A386ZPH2</accession>
<dbReference type="AlphaFoldDB" id="A0A386ZPH2"/>
<protein>
    <submittedName>
        <fullName evidence="2">Uncharacterized protein</fullName>
    </submittedName>
</protein>
<keyword evidence="3" id="KW-1185">Reference proteome</keyword>
<dbReference type="KEGG" id="nyu:D7D52_36770"/>
<dbReference type="EMBL" id="CP032568">
    <property type="protein sequence ID" value="AYF78465.1"/>
    <property type="molecule type" value="Genomic_DNA"/>
</dbReference>
<dbReference type="Proteomes" id="UP000267164">
    <property type="component" value="Chromosome"/>
</dbReference>
<gene>
    <name evidence="2" type="ORF">D7D52_36770</name>
</gene>
<evidence type="ECO:0000313" key="3">
    <source>
        <dbReference type="Proteomes" id="UP000267164"/>
    </source>
</evidence>
<evidence type="ECO:0000313" key="2">
    <source>
        <dbReference type="EMBL" id="AYF78465.1"/>
    </source>
</evidence>
<proteinExistence type="predicted"/>